<comment type="catalytic activity">
    <reaction evidence="1">
        <text>a uridine in mRNA = a pseudouridine in mRNA</text>
        <dbReference type="Rhea" id="RHEA:56644"/>
        <dbReference type="Rhea" id="RHEA-COMP:14658"/>
        <dbReference type="Rhea" id="RHEA-COMP:14659"/>
        <dbReference type="ChEBI" id="CHEBI:65314"/>
        <dbReference type="ChEBI" id="CHEBI:65315"/>
    </reaction>
</comment>
<evidence type="ECO:0000256" key="6">
    <source>
        <dbReference type="SAM" id="MobiDB-lite"/>
    </source>
</evidence>
<dbReference type="Proteomes" id="UP000765509">
    <property type="component" value="Unassembled WGS sequence"/>
</dbReference>
<dbReference type="InterPro" id="IPR002501">
    <property type="entry name" value="PsdUridine_synth_N"/>
</dbReference>
<comment type="similarity">
    <text evidence="2">Belongs to the pseudouridine synthase TruB family.</text>
</comment>
<sequence>MIPSLASIARNTHHQFNRNFLVHRFGTFNRIMSDITSFGHTPSSQIAARLDYKVPLSGLFAINKPSGVISMSLLESLKSLFLTSKLFVKDTNEFKNIIKNRNFKRKKQHQILKIGQGGTLDPLASGVLVIGLNSATKKLSQFLHCTKTYKTVGLLGCQTDSYDSQGKVVRLANWRHVTDHQIQKSCQSIKGKNRQIPPIYSALKMDGKPLYEYARENIPLPRPIEARDCEILDIKMTDWQEGGTQPQAHSYKWPSEMCTDQEIEILEKTSKLINSNKAPISPATDTTSATKRPAEDSEEEVNSKKIKITPTDHNLEALSHDLLTTKQPQDIQVSMDDNGLSPAFTIEMTVSSGTYVRTIVHDIGKAVSSAATVVSLIRTRQGDFALNPNEGVEPYIGKQPCIEWQVFEKAIKNQEEGREESPSEVDGLKEWERQLLQNIKSEF</sequence>
<name>A0A9Q3HJW5_9BASI</name>
<evidence type="ECO:0000256" key="1">
    <source>
        <dbReference type="ARBA" id="ARBA00001166"/>
    </source>
</evidence>
<accession>A0A9Q3HJW5</accession>
<dbReference type="Pfam" id="PF01509">
    <property type="entry name" value="TruB_N"/>
    <property type="match status" value="1"/>
</dbReference>
<dbReference type="OrthoDB" id="9995526at2759"/>
<dbReference type="Gene3D" id="3.30.2350.10">
    <property type="entry name" value="Pseudouridine synthase"/>
    <property type="match status" value="1"/>
</dbReference>
<dbReference type="EC" id="5.4.99.25" evidence="3"/>
<dbReference type="GO" id="GO:0005634">
    <property type="term" value="C:nucleus"/>
    <property type="evidence" value="ECO:0007669"/>
    <property type="project" value="TreeGrafter"/>
</dbReference>
<dbReference type="GO" id="GO:1990481">
    <property type="term" value="P:mRNA pseudouridine synthesis"/>
    <property type="evidence" value="ECO:0007669"/>
    <property type="project" value="TreeGrafter"/>
</dbReference>
<reference evidence="8" key="1">
    <citation type="submission" date="2021-03" db="EMBL/GenBank/DDBJ databases">
        <title>Draft genome sequence of rust myrtle Austropuccinia psidii MF-1, a brazilian biotype.</title>
        <authorList>
            <person name="Quecine M.C."/>
            <person name="Pachon D.M.R."/>
            <person name="Bonatelli M.L."/>
            <person name="Correr F.H."/>
            <person name="Franceschini L.M."/>
            <person name="Leite T.F."/>
            <person name="Margarido G.R.A."/>
            <person name="Almeida C.A."/>
            <person name="Ferrarezi J.A."/>
            <person name="Labate C.A."/>
        </authorList>
    </citation>
    <scope>NUCLEOTIDE SEQUENCE</scope>
    <source>
        <strain evidence="8">MF-1</strain>
    </source>
</reference>
<evidence type="ECO:0000256" key="5">
    <source>
        <dbReference type="ARBA" id="ARBA00023235"/>
    </source>
</evidence>
<feature type="compositionally biased region" description="Polar residues" evidence="6">
    <location>
        <begin position="275"/>
        <end position="290"/>
    </location>
</feature>
<dbReference type="EMBL" id="AVOT02017933">
    <property type="protein sequence ID" value="MBW0504430.1"/>
    <property type="molecule type" value="Genomic_DNA"/>
</dbReference>
<keyword evidence="9" id="KW-1185">Reference proteome</keyword>
<keyword evidence="5" id="KW-0413">Isomerase</keyword>
<evidence type="ECO:0000259" key="7">
    <source>
        <dbReference type="Pfam" id="PF01509"/>
    </source>
</evidence>
<dbReference type="AlphaFoldDB" id="A0A9Q3HJW5"/>
<dbReference type="PANTHER" id="PTHR13767:SF2">
    <property type="entry name" value="PSEUDOURIDYLATE SYNTHASE TRUB1"/>
    <property type="match status" value="1"/>
</dbReference>
<dbReference type="InterPro" id="IPR020103">
    <property type="entry name" value="PsdUridine_synth_cat_dom_sf"/>
</dbReference>
<dbReference type="SUPFAM" id="SSF55120">
    <property type="entry name" value="Pseudouridine synthase"/>
    <property type="match status" value="1"/>
</dbReference>
<dbReference type="HAMAP" id="MF_01080">
    <property type="entry name" value="TruB_bact"/>
    <property type="match status" value="1"/>
</dbReference>
<protein>
    <recommendedName>
        <fullName evidence="3">tRNA pseudouridine(55) synthase</fullName>
        <ecNumber evidence="3">5.4.99.25</ecNumber>
    </recommendedName>
</protein>
<comment type="caution">
    <text evidence="8">The sequence shown here is derived from an EMBL/GenBank/DDBJ whole genome shotgun (WGS) entry which is preliminary data.</text>
</comment>
<gene>
    <name evidence="8" type="ORF">O181_044145</name>
</gene>
<organism evidence="8 9">
    <name type="scientific">Austropuccinia psidii MF-1</name>
    <dbReference type="NCBI Taxonomy" id="1389203"/>
    <lineage>
        <taxon>Eukaryota</taxon>
        <taxon>Fungi</taxon>
        <taxon>Dikarya</taxon>
        <taxon>Basidiomycota</taxon>
        <taxon>Pucciniomycotina</taxon>
        <taxon>Pucciniomycetes</taxon>
        <taxon>Pucciniales</taxon>
        <taxon>Sphaerophragmiaceae</taxon>
        <taxon>Austropuccinia</taxon>
    </lineage>
</organism>
<dbReference type="GO" id="GO:0006400">
    <property type="term" value="P:tRNA modification"/>
    <property type="evidence" value="ECO:0007669"/>
    <property type="project" value="TreeGrafter"/>
</dbReference>
<evidence type="ECO:0000256" key="2">
    <source>
        <dbReference type="ARBA" id="ARBA00008999"/>
    </source>
</evidence>
<evidence type="ECO:0000256" key="3">
    <source>
        <dbReference type="ARBA" id="ARBA00012787"/>
    </source>
</evidence>
<dbReference type="InterPro" id="IPR014780">
    <property type="entry name" value="tRNA_psdUridine_synth_TruB"/>
</dbReference>
<keyword evidence="4" id="KW-0819">tRNA processing</keyword>
<dbReference type="PANTHER" id="PTHR13767">
    <property type="entry name" value="TRNA-PSEUDOURIDINE SYNTHASE"/>
    <property type="match status" value="1"/>
</dbReference>
<dbReference type="GO" id="GO:0003723">
    <property type="term" value="F:RNA binding"/>
    <property type="evidence" value="ECO:0007669"/>
    <property type="project" value="InterPro"/>
</dbReference>
<dbReference type="GO" id="GO:0160148">
    <property type="term" value="F:tRNA pseudouridine(55) synthase activity"/>
    <property type="evidence" value="ECO:0007669"/>
    <property type="project" value="UniProtKB-EC"/>
</dbReference>
<evidence type="ECO:0000313" key="9">
    <source>
        <dbReference type="Proteomes" id="UP000765509"/>
    </source>
</evidence>
<evidence type="ECO:0000256" key="4">
    <source>
        <dbReference type="ARBA" id="ARBA00022694"/>
    </source>
</evidence>
<feature type="domain" description="Pseudouridine synthase II N-terminal" evidence="7">
    <location>
        <begin position="107"/>
        <end position="242"/>
    </location>
</feature>
<feature type="region of interest" description="Disordered" evidence="6">
    <location>
        <begin position="275"/>
        <end position="303"/>
    </location>
</feature>
<evidence type="ECO:0000313" key="8">
    <source>
        <dbReference type="EMBL" id="MBW0504430.1"/>
    </source>
</evidence>
<proteinExistence type="inferred from homology"/>